<proteinExistence type="predicted"/>
<dbReference type="EMBL" id="LOKQ01000040">
    <property type="protein sequence ID" value="OOX21152.1"/>
    <property type="molecule type" value="Genomic_DNA"/>
</dbReference>
<accession>A0ABX3MFM8</accession>
<evidence type="ECO:0000313" key="2">
    <source>
        <dbReference type="Proteomes" id="UP000191089"/>
    </source>
</evidence>
<reference evidence="1 2" key="1">
    <citation type="submission" date="2015-12" db="EMBL/GenBank/DDBJ databases">
        <authorList>
            <person name="Bansal K."/>
            <person name="Midha S."/>
            <person name="Patil P.B."/>
        </authorList>
    </citation>
    <scope>NUCLEOTIDE SEQUENCE [LARGE SCALE GENOMIC DNA]</scope>
    <source>
        <strain evidence="1 2">LMG558</strain>
    </source>
</reference>
<dbReference type="Proteomes" id="UP000191089">
    <property type="component" value="Unassembled WGS sequence"/>
</dbReference>
<keyword evidence="2" id="KW-1185">Reference proteome</keyword>
<protein>
    <submittedName>
        <fullName evidence="1">Uncharacterized protein</fullName>
    </submittedName>
</protein>
<sequence length="90" mass="10156">MNSFYAPHVDKTVHTSDGRVFAYGPRITRGGTFGEPEYTEPPKPGETPDHWEVRWVDYHDNAGHYIDGWIADCAVEAHAKLLTEMLTKPA</sequence>
<name>A0ABX3MFM8_9XANT</name>
<evidence type="ECO:0000313" key="1">
    <source>
        <dbReference type="EMBL" id="OOX21152.1"/>
    </source>
</evidence>
<organism evidence="1 2">
    <name type="scientific">Xanthomonas axonopodis pv. cajani</name>
    <dbReference type="NCBI Taxonomy" id="487827"/>
    <lineage>
        <taxon>Bacteria</taxon>
        <taxon>Pseudomonadati</taxon>
        <taxon>Pseudomonadota</taxon>
        <taxon>Gammaproteobacteria</taxon>
        <taxon>Lysobacterales</taxon>
        <taxon>Lysobacteraceae</taxon>
        <taxon>Xanthomonas</taxon>
    </lineage>
</organism>
<dbReference type="RefSeq" id="WP_078560564.1">
    <property type="nucleotide sequence ID" value="NZ_LOKQ01000040.1"/>
</dbReference>
<gene>
    <name evidence="1" type="ORF">Xcaj_21470</name>
</gene>
<comment type="caution">
    <text evidence="1">The sequence shown here is derived from an EMBL/GenBank/DDBJ whole genome shotgun (WGS) entry which is preliminary data.</text>
</comment>